<evidence type="ECO:0000313" key="1">
    <source>
        <dbReference type="EMBL" id="KAL0489240.1"/>
    </source>
</evidence>
<sequence length="173" mass="20042">MSKSIEVVMIVDPSNGACIAIERAAKIFKVHGRLRRIHKDDVAHYYKVRSKYGRYKKEQFVVGEFNHPSRNTLALFISCIMDSDGVNLMELVKSQQPSLHQDFAFENKTEEEKKERKKKKKLYYNSTALEFADDLLKEVGYGEETEEGVYTREIEQSVLTLDKQSVTDILSRK</sequence>
<keyword evidence="2" id="KW-1185">Reference proteome</keyword>
<keyword evidence="1" id="KW-0804">Transcription</keyword>
<protein>
    <submittedName>
        <fullName evidence="1">DNA-directed RNA polymerase subunit beta</fullName>
    </submittedName>
</protein>
<organism evidence="1 2">
    <name type="scientific">Acrasis kona</name>
    <dbReference type="NCBI Taxonomy" id="1008807"/>
    <lineage>
        <taxon>Eukaryota</taxon>
        <taxon>Discoba</taxon>
        <taxon>Heterolobosea</taxon>
        <taxon>Tetramitia</taxon>
        <taxon>Eutetramitia</taxon>
        <taxon>Acrasidae</taxon>
        <taxon>Acrasis</taxon>
    </lineage>
</organism>
<keyword evidence="1" id="KW-0240">DNA-directed RNA polymerase</keyword>
<dbReference type="EMBL" id="JAOPGA020001533">
    <property type="protein sequence ID" value="KAL0489240.1"/>
    <property type="molecule type" value="Genomic_DNA"/>
</dbReference>
<comment type="caution">
    <text evidence="1">The sequence shown here is derived from an EMBL/GenBank/DDBJ whole genome shotgun (WGS) entry which is preliminary data.</text>
</comment>
<dbReference type="GO" id="GO:0000428">
    <property type="term" value="C:DNA-directed RNA polymerase complex"/>
    <property type="evidence" value="ECO:0007669"/>
    <property type="project" value="UniProtKB-KW"/>
</dbReference>
<gene>
    <name evidence="1" type="ORF">AKO1_013761</name>
</gene>
<dbReference type="Proteomes" id="UP001431209">
    <property type="component" value="Unassembled WGS sequence"/>
</dbReference>
<evidence type="ECO:0000313" key="2">
    <source>
        <dbReference type="Proteomes" id="UP001431209"/>
    </source>
</evidence>
<proteinExistence type="predicted"/>
<dbReference type="AlphaFoldDB" id="A0AAW2ZKB4"/>
<name>A0AAW2ZKB4_9EUKA</name>
<accession>A0AAW2ZKB4</accession>
<reference evidence="1 2" key="1">
    <citation type="submission" date="2024-03" db="EMBL/GenBank/DDBJ databases">
        <title>The Acrasis kona genome and developmental transcriptomes reveal deep origins of eukaryotic multicellular pathways.</title>
        <authorList>
            <person name="Sheikh S."/>
            <person name="Fu C.-J."/>
            <person name="Brown M.W."/>
            <person name="Baldauf S.L."/>
        </authorList>
    </citation>
    <scope>NUCLEOTIDE SEQUENCE [LARGE SCALE GENOMIC DNA]</scope>
    <source>
        <strain evidence="1 2">ATCC MYA-3509</strain>
    </source>
</reference>